<dbReference type="PIRSF" id="PIRSF002744">
    <property type="entry name" value="Pur-cyt_permease"/>
    <property type="match status" value="1"/>
</dbReference>
<dbReference type="Pfam" id="PF02133">
    <property type="entry name" value="Transp_cyt_pur"/>
    <property type="match status" value="1"/>
</dbReference>
<feature type="transmembrane region" description="Helical" evidence="9">
    <location>
        <begin position="305"/>
        <end position="332"/>
    </location>
</feature>
<dbReference type="OrthoDB" id="5428495at2759"/>
<feature type="transmembrane region" description="Helical" evidence="9">
    <location>
        <begin position="128"/>
        <end position="150"/>
    </location>
</feature>
<feature type="compositionally biased region" description="Low complexity" evidence="8">
    <location>
        <begin position="40"/>
        <end position="50"/>
    </location>
</feature>
<feature type="transmembrane region" description="Helical" evidence="9">
    <location>
        <begin position="396"/>
        <end position="416"/>
    </location>
</feature>
<evidence type="ECO:0000256" key="2">
    <source>
        <dbReference type="ARBA" id="ARBA00008974"/>
    </source>
</evidence>
<proteinExistence type="inferred from homology"/>
<evidence type="ECO:0008006" key="11">
    <source>
        <dbReference type="Google" id="ProtNLM"/>
    </source>
</evidence>
<evidence type="ECO:0000256" key="7">
    <source>
        <dbReference type="PIRNR" id="PIRNR002744"/>
    </source>
</evidence>
<feature type="transmembrane region" description="Helical" evidence="9">
    <location>
        <begin position="506"/>
        <end position="525"/>
    </location>
</feature>
<evidence type="ECO:0000256" key="5">
    <source>
        <dbReference type="ARBA" id="ARBA00022989"/>
    </source>
</evidence>
<keyword evidence="4 9" id="KW-0812">Transmembrane</keyword>
<gene>
    <name evidence="10" type="ORF">H103_04546</name>
</gene>
<feature type="transmembrane region" description="Helical" evidence="9">
    <location>
        <begin position="233"/>
        <end position="251"/>
    </location>
</feature>
<feature type="region of interest" description="Disordered" evidence="8">
    <location>
        <begin position="1"/>
        <end position="54"/>
    </location>
</feature>
<dbReference type="PANTHER" id="PTHR31806">
    <property type="entry name" value="PURINE-CYTOSINE PERMEASE FCY2-RELATED"/>
    <property type="match status" value="1"/>
</dbReference>
<evidence type="ECO:0000256" key="4">
    <source>
        <dbReference type="ARBA" id="ARBA00022692"/>
    </source>
</evidence>
<evidence type="ECO:0000313" key="10">
    <source>
        <dbReference type="EMBL" id="EZF52343.1"/>
    </source>
</evidence>
<feature type="transmembrane region" description="Helical" evidence="9">
    <location>
        <begin position="271"/>
        <end position="293"/>
    </location>
</feature>
<reference evidence="10" key="1">
    <citation type="submission" date="2014-02" db="EMBL/GenBank/DDBJ databases">
        <title>The Genome Sequence of Trichophyton rubrum (morphotype fischeri) CBS 288.86.</title>
        <authorList>
            <consortium name="The Broad Institute Genomics Platform"/>
            <person name="Cuomo C.A."/>
            <person name="White T.C."/>
            <person name="Graser Y."/>
            <person name="Martinez-Rossi N."/>
            <person name="Heitman J."/>
            <person name="Young S.K."/>
            <person name="Zeng Q."/>
            <person name="Gargeya S."/>
            <person name="Abouelleil A."/>
            <person name="Alvarado L."/>
            <person name="Chapman S.B."/>
            <person name="Gainer-Dewar J."/>
            <person name="Goldberg J."/>
            <person name="Griggs A."/>
            <person name="Gujja S."/>
            <person name="Hansen M."/>
            <person name="Howarth C."/>
            <person name="Imamovic A."/>
            <person name="Larimer J."/>
            <person name="Martinez D."/>
            <person name="Murphy C."/>
            <person name="Pearson M.D."/>
            <person name="Persinoti G."/>
            <person name="Poon T."/>
            <person name="Priest M."/>
            <person name="Roberts A.D."/>
            <person name="Saif S."/>
            <person name="Shea T.D."/>
            <person name="Sykes S.N."/>
            <person name="Wortman J."/>
            <person name="Nusbaum C."/>
            <person name="Birren B."/>
        </authorList>
    </citation>
    <scope>NUCLEOTIDE SEQUENCE [LARGE SCALE GENOMIC DNA]</scope>
    <source>
        <strain evidence="10">CBS 288.86</strain>
    </source>
</reference>
<dbReference type="Proteomes" id="UP000023758">
    <property type="component" value="Unassembled WGS sequence"/>
</dbReference>
<dbReference type="InterPro" id="IPR026030">
    <property type="entry name" value="Pur-cyt_permease_Fcy2/21/22"/>
</dbReference>
<name>A0A022W2N8_TRIRU</name>
<dbReference type="PANTHER" id="PTHR31806:SF7">
    <property type="entry name" value="TRANSPORTER, PUTATIVE (AFU_ORTHOLOGUE AFUA_2G04690)-RELATED"/>
    <property type="match status" value="1"/>
</dbReference>
<dbReference type="EMBL" id="KK207853">
    <property type="protein sequence ID" value="EZF52343.1"/>
    <property type="molecule type" value="Genomic_DNA"/>
</dbReference>
<dbReference type="GO" id="GO:0000329">
    <property type="term" value="C:fungal-type vacuole membrane"/>
    <property type="evidence" value="ECO:0007669"/>
    <property type="project" value="TreeGrafter"/>
</dbReference>
<evidence type="ECO:0000256" key="3">
    <source>
        <dbReference type="ARBA" id="ARBA00022448"/>
    </source>
</evidence>
<dbReference type="InterPro" id="IPR001248">
    <property type="entry name" value="Pur-cyt_permease"/>
</dbReference>
<comment type="subcellular location">
    <subcellularLocation>
        <location evidence="1">Membrane</location>
        <topology evidence="1">Multi-pass membrane protein</topology>
    </subcellularLocation>
</comment>
<protein>
    <recommendedName>
        <fullName evidence="11">Cytosine permease</fullName>
    </recommendedName>
</protein>
<feature type="transmembrane region" description="Helical" evidence="9">
    <location>
        <begin position="171"/>
        <end position="195"/>
    </location>
</feature>
<dbReference type="GO" id="GO:0005886">
    <property type="term" value="C:plasma membrane"/>
    <property type="evidence" value="ECO:0007669"/>
    <property type="project" value="TreeGrafter"/>
</dbReference>
<dbReference type="AlphaFoldDB" id="A0A022W2N8"/>
<evidence type="ECO:0000256" key="1">
    <source>
        <dbReference type="ARBA" id="ARBA00004141"/>
    </source>
</evidence>
<feature type="transmembrane region" description="Helical" evidence="9">
    <location>
        <begin position="466"/>
        <end position="486"/>
    </location>
</feature>
<keyword evidence="6 7" id="KW-0472">Membrane</keyword>
<accession>A0A022W2N8</accession>
<sequence>MLSSIKENSNLKEENKNNGFQVDLENTGSLDQKAEARNGDSVQSDDSSSDTPPIKTLKIERSLRQFELWLGRKFHIETRGIERVKEEDKEPPPLRNTFLMWWSMFCNPGGLPIGVLGAQWGLSLQESVIATVVGTIIGALLVAWCGVLGAKLGLRSMATCRYSFGYYGAKLISILNLLLGIGYAVISTTVCGQLLPAAADYRISTSVGIYIVSALSLFISFFGFSLIHKFESYSWILAFILFCVLLGQTVPHLTPEMIQFNPHREGFAALFLSYTSFTAAGTSGWATAIGDYYCHYPKSVPHWKIMLLTLLGFSASSAFVAIVGACVGLVAVHGESHFQQSYAMHGLGGIVAEISHPVGWSKFLVVMMLFTVIGGLIANYYSAGLSIQILGQHFRYIPRFFWSLLIAVLITVLSLLGKDHIVELVGNLGNMLGYLTAGYSVIVFIEDQWFRRRDGYDLQAWDNKNGLPWGVAAVGAMAVSYGTGAVPGMNTTWYIGPIAAMFGNPAGDVGLILNTVFTAFTYFIFRTVEKRFVGR</sequence>
<feature type="transmembrane region" description="Helical" evidence="9">
    <location>
        <begin position="207"/>
        <end position="226"/>
    </location>
</feature>
<evidence type="ECO:0000256" key="6">
    <source>
        <dbReference type="ARBA" id="ARBA00023136"/>
    </source>
</evidence>
<dbReference type="HOGENOM" id="CLU_026016_2_1_1"/>
<organism evidence="10">
    <name type="scientific">Trichophyton rubrum CBS 288.86</name>
    <dbReference type="NCBI Taxonomy" id="1215330"/>
    <lineage>
        <taxon>Eukaryota</taxon>
        <taxon>Fungi</taxon>
        <taxon>Dikarya</taxon>
        <taxon>Ascomycota</taxon>
        <taxon>Pezizomycotina</taxon>
        <taxon>Eurotiomycetes</taxon>
        <taxon>Eurotiomycetidae</taxon>
        <taxon>Onygenales</taxon>
        <taxon>Arthrodermataceae</taxon>
        <taxon>Trichophyton</taxon>
    </lineage>
</organism>
<feature type="transmembrane region" description="Helical" evidence="9">
    <location>
        <begin position="363"/>
        <end position="384"/>
    </location>
</feature>
<dbReference type="GO" id="GO:0022857">
    <property type="term" value="F:transmembrane transporter activity"/>
    <property type="evidence" value="ECO:0007669"/>
    <property type="project" value="InterPro"/>
</dbReference>
<feature type="transmembrane region" description="Helical" evidence="9">
    <location>
        <begin position="99"/>
        <end position="122"/>
    </location>
</feature>
<comment type="similarity">
    <text evidence="2 7">Belongs to the purine-cytosine permease (2.A.39) family.</text>
</comment>
<keyword evidence="5 9" id="KW-1133">Transmembrane helix</keyword>
<dbReference type="Gene3D" id="1.10.4160.10">
    <property type="entry name" value="Hydantoin permease"/>
    <property type="match status" value="1"/>
</dbReference>
<evidence type="ECO:0000256" key="9">
    <source>
        <dbReference type="SAM" id="Phobius"/>
    </source>
</evidence>
<keyword evidence="3 7" id="KW-0813">Transport</keyword>
<evidence type="ECO:0000256" key="8">
    <source>
        <dbReference type="SAM" id="MobiDB-lite"/>
    </source>
</evidence>
<feature type="transmembrane region" description="Helical" evidence="9">
    <location>
        <begin position="428"/>
        <end position="445"/>
    </location>
</feature>